<gene>
    <name evidence="2" type="ORF">VW29_00975</name>
</gene>
<name>A0A0F5LWG0_9HYPH</name>
<dbReference type="PATRIC" id="fig|1121477.3.peg.1236"/>
<dbReference type="Proteomes" id="UP000033608">
    <property type="component" value="Unassembled WGS sequence"/>
</dbReference>
<evidence type="ECO:0000313" key="2">
    <source>
        <dbReference type="EMBL" id="KKB86700.1"/>
    </source>
</evidence>
<dbReference type="InterPro" id="IPR011008">
    <property type="entry name" value="Dimeric_a/b-barrel"/>
</dbReference>
<evidence type="ECO:0000313" key="3">
    <source>
        <dbReference type="Proteomes" id="UP000033608"/>
    </source>
</evidence>
<accession>A0A0F5LWG0</accession>
<proteinExistence type="predicted"/>
<dbReference type="STRING" id="1121477.SAMN02745223_01211"/>
<protein>
    <recommendedName>
        <fullName evidence="1">ABM domain-containing protein</fullName>
    </recommendedName>
</protein>
<evidence type="ECO:0000259" key="1">
    <source>
        <dbReference type="Pfam" id="PF03992"/>
    </source>
</evidence>
<dbReference type="Pfam" id="PF03992">
    <property type="entry name" value="ABM"/>
    <property type="match status" value="1"/>
</dbReference>
<dbReference type="EMBL" id="LAJF01000022">
    <property type="protein sequence ID" value="KKB86700.1"/>
    <property type="molecule type" value="Genomic_DNA"/>
</dbReference>
<sequence>MSQTMTSPVFRIDSFAVPAAAMADFQAQVSQTLAVLRTQPGFVRDQAFERISGPGRFNIVTMVEWQDEASQAPAIAAVQALHRQLGINSTTHSQLGIEDSKANYVPLTLNPAA</sequence>
<dbReference type="InterPro" id="IPR007138">
    <property type="entry name" value="ABM_dom"/>
</dbReference>
<organism evidence="2 3">
    <name type="scientific">Devosia limi DSM 17137</name>
    <dbReference type="NCBI Taxonomy" id="1121477"/>
    <lineage>
        <taxon>Bacteria</taxon>
        <taxon>Pseudomonadati</taxon>
        <taxon>Pseudomonadota</taxon>
        <taxon>Alphaproteobacteria</taxon>
        <taxon>Hyphomicrobiales</taxon>
        <taxon>Devosiaceae</taxon>
        <taxon>Devosia</taxon>
    </lineage>
</organism>
<feature type="domain" description="ABM" evidence="1">
    <location>
        <begin position="12"/>
        <end position="70"/>
    </location>
</feature>
<dbReference type="AlphaFoldDB" id="A0A0F5LWG0"/>
<keyword evidence="3" id="KW-1185">Reference proteome</keyword>
<reference evidence="2 3" key="1">
    <citation type="submission" date="2015-03" db="EMBL/GenBank/DDBJ databases">
        <authorList>
            <person name="Hassan Y.I."/>
            <person name="Lepp D."/>
            <person name="Zhou T."/>
        </authorList>
    </citation>
    <scope>NUCLEOTIDE SEQUENCE [LARGE SCALE GENOMIC DNA]</scope>
    <source>
        <strain evidence="2 3">DSM 17137</strain>
    </source>
</reference>
<dbReference type="Gene3D" id="3.30.70.100">
    <property type="match status" value="1"/>
</dbReference>
<comment type="caution">
    <text evidence="2">The sequence shown here is derived from an EMBL/GenBank/DDBJ whole genome shotgun (WGS) entry which is preliminary data.</text>
</comment>
<dbReference type="SUPFAM" id="SSF54909">
    <property type="entry name" value="Dimeric alpha+beta barrel"/>
    <property type="match status" value="1"/>
</dbReference>